<protein>
    <submittedName>
        <fullName evidence="2">Uncharacterized protein</fullName>
    </submittedName>
</protein>
<evidence type="ECO:0000256" key="1">
    <source>
        <dbReference type="SAM" id="SignalP"/>
    </source>
</evidence>
<dbReference type="STRING" id="645990.SAMN00120144_1363"/>
<feature type="signal peptide" evidence="1">
    <location>
        <begin position="1"/>
        <end position="24"/>
    </location>
</feature>
<gene>
    <name evidence="2" type="ORF">SAMN00120144_1363</name>
</gene>
<reference evidence="2 3" key="1">
    <citation type="submission" date="2017-04" db="EMBL/GenBank/DDBJ databases">
        <authorList>
            <person name="Afonso C.L."/>
            <person name="Miller P.J."/>
            <person name="Scott M.A."/>
            <person name="Spackman E."/>
            <person name="Goraichik I."/>
            <person name="Dimitrov K.M."/>
            <person name="Suarez D.L."/>
            <person name="Swayne D.E."/>
        </authorList>
    </citation>
    <scope>NUCLEOTIDE SEQUENCE [LARGE SCALE GENOMIC DNA]</scope>
    <source>
        <strain evidence="2 3">DSM 11622</strain>
    </source>
</reference>
<dbReference type="RefSeq" id="WP_143434764.1">
    <property type="nucleotide sequence ID" value="NZ_FWWW01000048.1"/>
</dbReference>
<accession>A0A1W1V2J6</accession>
<evidence type="ECO:0000313" key="3">
    <source>
        <dbReference type="Proteomes" id="UP000192266"/>
    </source>
</evidence>
<keyword evidence="1" id="KW-0732">Signal</keyword>
<evidence type="ECO:0000313" key="2">
    <source>
        <dbReference type="EMBL" id="SMB87528.1"/>
    </source>
</evidence>
<proteinExistence type="predicted"/>
<dbReference type="EMBL" id="FWWW01000048">
    <property type="protein sequence ID" value="SMB87528.1"/>
    <property type="molecule type" value="Genomic_DNA"/>
</dbReference>
<dbReference type="Proteomes" id="UP000192266">
    <property type="component" value="Unassembled WGS sequence"/>
</dbReference>
<keyword evidence="3" id="KW-1185">Reference proteome</keyword>
<dbReference type="OrthoDB" id="952442at2"/>
<name>A0A1W1V2J6_9BACT</name>
<dbReference type="AlphaFoldDB" id="A0A1W1V2J6"/>
<sequence length="88" mass="9604">MFSLPKHATLFCLLFLLCQQRGLAQSTNRLQPGYIIPLRGDTVRGFVEPLAKFVSAQGIGFRAAVGAPSQRYQPEQLRGFGLVGAKPT</sequence>
<organism evidence="2 3">
    <name type="scientific">Hymenobacter roseosalivarius DSM 11622</name>
    <dbReference type="NCBI Taxonomy" id="645990"/>
    <lineage>
        <taxon>Bacteria</taxon>
        <taxon>Pseudomonadati</taxon>
        <taxon>Bacteroidota</taxon>
        <taxon>Cytophagia</taxon>
        <taxon>Cytophagales</taxon>
        <taxon>Hymenobacteraceae</taxon>
        <taxon>Hymenobacter</taxon>
    </lineage>
</organism>
<feature type="chain" id="PRO_5012935644" evidence="1">
    <location>
        <begin position="25"/>
        <end position="88"/>
    </location>
</feature>